<dbReference type="Pfam" id="PF13539">
    <property type="entry name" value="Peptidase_M15_4"/>
    <property type="match status" value="1"/>
</dbReference>
<dbReference type="InterPro" id="IPR036779">
    <property type="entry name" value="LysM_dom_sf"/>
</dbReference>
<gene>
    <name evidence="3" type="ORF">Aau02nite_13920</name>
</gene>
<dbReference type="InterPro" id="IPR018392">
    <property type="entry name" value="LysM"/>
</dbReference>
<dbReference type="SUPFAM" id="SSF54106">
    <property type="entry name" value="LysM domain"/>
    <property type="match status" value="1"/>
</dbReference>
<reference evidence="3" key="1">
    <citation type="submission" date="2021-03" db="EMBL/GenBank/DDBJ databases">
        <title>Whole genome shotgun sequence of Actinoplanes auranticolor NBRC 12245.</title>
        <authorList>
            <person name="Komaki H."/>
            <person name="Tamura T."/>
        </authorList>
    </citation>
    <scope>NUCLEOTIDE SEQUENCE</scope>
    <source>
        <strain evidence="3">NBRC 12245</strain>
    </source>
</reference>
<dbReference type="SMART" id="SM00257">
    <property type="entry name" value="LysM"/>
    <property type="match status" value="1"/>
</dbReference>
<evidence type="ECO:0000259" key="2">
    <source>
        <dbReference type="PROSITE" id="PS51782"/>
    </source>
</evidence>
<evidence type="ECO:0000313" key="4">
    <source>
        <dbReference type="Proteomes" id="UP000681340"/>
    </source>
</evidence>
<feature type="signal peptide" evidence="1">
    <location>
        <begin position="1"/>
        <end position="28"/>
    </location>
</feature>
<protein>
    <recommendedName>
        <fullName evidence="2">LysM domain-containing protein</fullName>
    </recommendedName>
</protein>
<organism evidence="3 4">
    <name type="scientific">Actinoplanes auranticolor</name>
    <dbReference type="NCBI Taxonomy" id="47988"/>
    <lineage>
        <taxon>Bacteria</taxon>
        <taxon>Bacillati</taxon>
        <taxon>Actinomycetota</taxon>
        <taxon>Actinomycetes</taxon>
        <taxon>Micromonosporales</taxon>
        <taxon>Micromonosporaceae</taxon>
        <taxon>Actinoplanes</taxon>
    </lineage>
</organism>
<dbReference type="SUPFAM" id="SSF55166">
    <property type="entry name" value="Hedgehog/DD-peptidase"/>
    <property type="match status" value="1"/>
</dbReference>
<dbReference type="Gene3D" id="3.10.350.10">
    <property type="entry name" value="LysM domain"/>
    <property type="match status" value="1"/>
</dbReference>
<dbReference type="GO" id="GO:0008233">
    <property type="term" value="F:peptidase activity"/>
    <property type="evidence" value="ECO:0007669"/>
    <property type="project" value="InterPro"/>
</dbReference>
<keyword evidence="1" id="KW-0732">Signal</keyword>
<accession>A0A919S5M5</accession>
<evidence type="ECO:0000256" key="1">
    <source>
        <dbReference type="SAM" id="SignalP"/>
    </source>
</evidence>
<proteinExistence type="predicted"/>
<dbReference type="InterPro" id="IPR009045">
    <property type="entry name" value="Zn_M74/Hedgehog-like"/>
</dbReference>
<comment type="caution">
    <text evidence="3">The sequence shown here is derived from an EMBL/GenBank/DDBJ whole genome shotgun (WGS) entry which is preliminary data.</text>
</comment>
<feature type="domain" description="LysM" evidence="2">
    <location>
        <begin position="39"/>
        <end position="83"/>
    </location>
</feature>
<dbReference type="Gene3D" id="3.30.1380.10">
    <property type="match status" value="1"/>
</dbReference>
<dbReference type="Pfam" id="PF01476">
    <property type="entry name" value="LysM"/>
    <property type="match status" value="1"/>
</dbReference>
<sequence>MGHVKRLPTLLSTLVLTIVTAFAPPAPAAAVTPADAAPAYHVVRPGETIKSIARAHRLRPRDLRAWNGIVKPNQPHPDGVLNLARPAAGRLSGWRSTIEAVTPAAVNWDPARKCPVRPADLRKVWVTYIDFYGVPHQGSIVVHRSIATRTQGAFRTLYRMRFRIQGMSPMTLNAPYISDMSAVTSGYNCRVVSGSRTWSQHAYGKAIDVNPVQNPMVRGSYVDPAAGTDFLRRDVYRRGMMHATGAVRAFTDQGFYWGGRWKSLKDDMHFSMNNR</sequence>
<feature type="chain" id="PRO_5039116832" description="LysM domain-containing protein" evidence="1">
    <location>
        <begin position="29"/>
        <end position="275"/>
    </location>
</feature>
<dbReference type="EMBL" id="BOQL01000014">
    <property type="protein sequence ID" value="GIM64974.1"/>
    <property type="molecule type" value="Genomic_DNA"/>
</dbReference>
<keyword evidence="4" id="KW-1185">Reference proteome</keyword>
<name>A0A919S5M5_9ACTN</name>
<dbReference type="AlphaFoldDB" id="A0A919S5M5"/>
<dbReference type="InterPro" id="IPR039561">
    <property type="entry name" value="Peptidase_M15C"/>
</dbReference>
<dbReference type="CDD" id="cd00118">
    <property type="entry name" value="LysM"/>
    <property type="match status" value="1"/>
</dbReference>
<evidence type="ECO:0000313" key="3">
    <source>
        <dbReference type="EMBL" id="GIM64974.1"/>
    </source>
</evidence>
<dbReference type="PROSITE" id="PS51782">
    <property type="entry name" value="LYSM"/>
    <property type="match status" value="1"/>
</dbReference>
<dbReference type="Proteomes" id="UP000681340">
    <property type="component" value="Unassembled WGS sequence"/>
</dbReference>